<proteinExistence type="predicted"/>
<reference evidence="2 3" key="2">
    <citation type="submission" date="2018-06" db="EMBL/GenBank/DDBJ databases">
        <title>Sequencing of bacterial isolates from soil warming experiment in Harvard Forest, Massachusetts, USA.</title>
        <authorList>
            <person name="Deangelis K.PhD."/>
        </authorList>
    </citation>
    <scope>NUCLEOTIDE SEQUENCE [LARGE SCALE GENOMIC DNA]</scope>
    <source>
        <strain evidence="2 3">GAS496</strain>
    </source>
</reference>
<comment type="caution">
    <text evidence="2">The sequence shown here is derived from an EMBL/GenBank/DDBJ whole genome shotgun (WGS) entry which is preliminary data.</text>
</comment>
<dbReference type="SUPFAM" id="SSF53335">
    <property type="entry name" value="S-adenosyl-L-methionine-dependent methyltransferases"/>
    <property type="match status" value="1"/>
</dbReference>
<keyword evidence="3" id="KW-1185">Reference proteome</keyword>
<evidence type="ECO:0000259" key="1">
    <source>
        <dbReference type="Pfam" id="PF08241"/>
    </source>
</evidence>
<organism evidence="2 3">
    <name type="scientific">Mycolicibacterium moriokaense</name>
    <dbReference type="NCBI Taxonomy" id="39691"/>
    <lineage>
        <taxon>Bacteria</taxon>
        <taxon>Bacillati</taxon>
        <taxon>Actinomycetota</taxon>
        <taxon>Actinomycetes</taxon>
        <taxon>Mycobacteriales</taxon>
        <taxon>Mycobacteriaceae</taxon>
        <taxon>Mycolicibacterium</taxon>
    </lineage>
</organism>
<gene>
    <name evidence="2" type="ORF">C8E89_102390</name>
</gene>
<evidence type="ECO:0000313" key="2">
    <source>
        <dbReference type="EMBL" id="PXX12265.1"/>
    </source>
</evidence>
<dbReference type="CDD" id="cd02440">
    <property type="entry name" value="AdoMet_MTases"/>
    <property type="match status" value="1"/>
</dbReference>
<feature type="domain" description="Methyltransferase type 11" evidence="1">
    <location>
        <begin position="56"/>
        <end position="155"/>
    </location>
</feature>
<dbReference type="AlphaFoldDB" id="A0A318HMQ9"/>
<dbReference type="EMBL" id="QJJU01000002">
    <property type="protein sequence ID" value="PXX12265.1"/>
    <property type="molecule type" value="Genomic_DNA"/>
</dbReference>
<dbReference type="OrthoDB" id="529208at2"/>
<reference evidence="3" key="1">
    <citation type="submission" date="2018-05" db="EMBL/GenBank/DDBJ databases">
        <authorList>
            <person name="Deangelis K."/>
            <person name="Huntemann M."/>
            <person name="Clum A."/>
            <person name="Pillay M."/>
            <person name="Palaniappan K."/>
            <person name="Varghese N."/>
            <person name="Mikhailova N."/>
            <person name="Stamatis D."/>
            <person name="Reddy T."/>
            <person name="Daum C."/>
            <person name="Shapiro N."/>
            <person name="Ivanova N."/>
            <person name="Kyrpides N."/>
            <person name="Woyke T."/>
        </authorList>
    </citation>
    <scope>NUCLEOTIDE SEQUENCE [LARGE SCALE GENOMIC DNA]</scope>
    <source>
        <strain evidence="3">GAS496</strain>
    </source>
</reference>
<protein>
    <submittedName>
        <fullName evidence="2">Methyltransferase family protein</fullName>
    </submittedName>
</protein>
<dbReference type="GO" id="GO:0008757">
    <property type="term" value="F:S-adenosylmethionine-dependent methyltransferase activity"/>
    <property type="evidence" value="ECO:0007669"/>
    <property type="project" value="InterPro"/>
</dbReference>
<dbReference type="Gene3D" id="3.40.50.150">
    <property type="entry name" value="Vaccinia Virus protein VP39"/>
    <property type="match status" value="1"/>
</dbReference>
<dbReference type="RefSeq" id="WP_110314890.1">
    <property type="nucleotide sequence ID" value="NZ_QJJU01000002.1"/>
</dbReference>
<dbReference type="GO" id="GO:0032259">
    <property type="term" value="P:methylation"/>
    <property type="evidence" value="ECO:0007669"/>
    <property type="project" value="UniProtKB-KW"/>
</dbReference>
<accession>A0A318HMQ9</accession>
<keyword evidence="2" id="KW-0808">Transferase</keyword>
<sequence>MTSLRERLLATVAGQLGRPHGILSPLVARALNRGNETAIAAAVDSAEIARGAVTADIGFGGGAGLQLLLDRVGDDGVVHGIEIADDMLRRAGSRFGRDVRSGRLRLSPGSLTELPLEDNSVDALITVNTVYFISELDAACKELARVVRPGGRAVIGIGDPEVMARLPFTPHGFTIRPVGEIAAALQNSGMQVEQRRIDEKPIPRHLFIGRRD</sequence>
<keyword evidence="2" id="KW-0489">Methyltransferase</keyword>
<name>A0A318HMQ9_9MYCO</name>
<dbReference type="InterPro" id="IPR029063">
    <property type="entry name" value="SAM-dependent_MTases_sf"/>
</dbReference>
<dbReference type="Pfam" id="PF08241">
    <property type="entry name" value="Methyltransf_11"/>
    <property type="match status" value="1"/>
</dbReference>
<evidence type="ECO:0000313" key="3">
    <source>
        <dbReference type="Proteomes" id="UP000247781"/>
    </source>
</evidence>
<dbReference type="Proteomes" id="UP000247781">
    <property type="component" value="Unassembled WGS sequence"/>
</dbReference>
<dbReference type="InterPro" id="IPR013216">
    <property type="entry name" value="Methyltransf_11"/>
</dbReference>